<dbReference type="Pfam" id="PF01551">
    <property type="entry name" value="Peptidase_M23"/>
    <property type="match status" value="1"/>
</dbReference>
<feature type="compositionally biased region" description="Basic and acidic residues" evidence="2">
    <location>
        <begin position="81"/>
        <end position="92"/>
    </location>
</feature>
<dbReference type="GO" id="GO:0004222">
    <property type="term" value="F:metalloendopeptidase activity"/>
    <property type="evidence" value="ECO:0007669"/>
    <property type="project" value="TreeGrafter"/>
</dbReference>
<keyword evidence="5" id="KW-1185">Reference proteome</keyword>
<accession>A0AA37UL26</accession>
<dbReference type="AlphaFoldDB" id="A0AA37UL26"/>
<feature type="compositionally biased region" description="Polar residues" evidence="2">
    <location>
        <begin position="40"/>
        <end position="54"/>
    </location>
</feature>
<feature type="compositionally biased region" description="Basic and acidic residues" evidence="2">
    <location>
        <begin position="1"/>
        <end position="18"/>
    </location>
</feature>
<dbReference type="EMBL" id="BSUL01000001">
    <property type="protein sequence ID" value="GMA28422.1"/>
    <property type="molecule type" value="Genomic_DNA"/>
</dbReference>
<comment type="caution">
    <text evidence="4">The sequence shown here is derived from an EMBL/GenBank/DDBJ whole genome shotgun (WGS) entry which is preliminary data.</text>
</comment>
<keyword evidence="1" id="KW-0732">Signal</keyword>
<feature type="compositionally biased region" description="Low complexity" evidence="2">
    <location>
        <begin position="100"/>
        <end position="110"/>
    </location>
</feature>
<feature type="region of interest" description="Disordered" evidence="2">
    <location>
        <begin position="76"/>
        <end position="127"/>
    </location>
</feature>
<dbReference type="RefSeq" id="WP_284231764.1">
    <property type="nucleotide sequence ID" value="NZ_BSUL01000001.1"/>
</dbReference>
<reference evidence="4 5" key="1">
    <citation type="journal article" date="2014" name="Int. J. Syst. Evol. Microbiol.">
        <title>Complete genome sequence of Corynebacterium casei LMG S-19264T (=DSM 44701T), isolated from a smear-ripened cheese.</title>
        <authorList>
            <consortium name="US DOE Joint Genome Institute (JGI-PGF)"/>
            <person name="Walter F."/>
            <person name="Albersmeier A."/>
            <person name="Kalinowski J."/>
            <person name="Ruckert C."/>
        </authorList>
    </citation>
    <scope>NUCLEOTIDE SEQUENCE [LARGE SCALE GENOMIC DNA]</scope>
    <source>
        <strain evidence="4 5">NBRC 112289</strain>
    </source>
</reference>
<evidence type="ECO:0000313" key="4">
    <source>
        <dbReference type="EMBL" id="GMA28422.1"/>
    </source>
</evidence>
<sequence length="359" mass="37394">MPDQPLSRREALRAERAAARPHPSAVRSDERDSESPSSDGANASSPLAEPATSTAGLSEAALAFLGDDALRAEWEGAEWEGAGHEPAAAERRASRRTSRRPQAGASARPARPSRRSRREDDRAPSGHRARKAALTWLGAPALLACVALPAYALNAQGEPNGSVVGQVDPEAQSLEIASGDTTAVQPEIRDRFMALSEAEKTAIEAGRISADGIMSYLRGSDEGWYRPVAAPMTSPYGPRRIICNEAGCSNPVHEGIDFGAACGTPVKAVRGGTVSFVGADGGYGNRVIVDHGEGVSSVYGHLGTGSYRVAEGDTIEAGTFVGDVGRTGVGTGCHLDLKIDQGGSFIDPEAFLVARGVVI</sequence>
<protein>
    <recommendedName>
        <fullName evidence="3">M23ase beta-sheet core domain-containing protein</fullName>
    </recommendedName>
</protein>
<gene>
    <name evidence="4" type="ORF">GCM10025874_16750</name>
</gene>
<dbReference type="InterPro" id="IPR011055">
    <property type="entry name" value="Dup_hybrid_motif"/>
</dbReference>
<dbReference type="Gene3D" id="2.70.70.10">
    <property type="entry name" value="Glucose Permease (Domain IIA)"/>
    <property type="match status" value="1"/>
</dbReference>
<dbReference type="InterPro" id="IPR050570">
    <property type="entry name" value="Cell_wall_metabolism_enzyme"/>
</dbReference>
<evidence type="ECO:0000256" key="1">
    <source>
        <dbReference type="ARBA" id="ARBA00022729"/>
    </source>
</evidence>
<evidence type="ECO:0000256" key="2">
    <source>
        <dbReference type="SAM" id="MobiDB-lite"/>
    </source>
</evidence>
<feature type="region of interest" description="Disordered" evidence="2">
    <location>
        <begin position="1"/>
        <end position="54"/>
    </location>
</feature>
<dbReference type="PANTHER" id="PTHR21666">
    <property type="entry name" value="PEPTIDASE-RELATED"/>
    <property type="match status" value="1"/>
</dbReference>
<organism evidence="4 5">
    <name type="scientific">Arenivirga flava</name>
    <dbReference type="NCBI Taxonomy" id="1930060"/>
    <lineage>
        <taxon>Bacteria</taxon>
        <taxon>Bacillati</taxon>
        <taxon>Actinomycetota</taxon>
        <taxon>Actinomycetes</taxon>
        <taxon>Micrococcales</taxon>
        <taxon>Microbacteriaceae</taxon>
        <taxon>Arenivirga</taxon>
    </lineage>
</organism>
<evidence type="ECO:0000259" key="3">
    <source>
        <dbReference type="Pfam" id="PF01551"/>
    </source>
</evidence>
<evidence type="ECO:0000313" key="5">
    <source>
        <dbReference type="Proteomes" id="UP001157160"/>
    </source>
</evidence>
<dbReference type="InterPro" id="IPR016047">
    <property type="entry name" value="M23ase_b-sheet_dom"/>
</dbReference>
<dbReference type="Proteomes" id="UP001157160">
    <property type="component" value="Unassembled WGS sequence"/>
</dbReference>
<dbReference type="SUPFAM" id="SSF51261">
    <property type="entry name" value="Duplicated hybrid motif"/>
    <property type="match status" value="1"/>
</dbReference>
<dbReference type="CDD" id="cd12797">
    <property type="entry name" value="M23_peptidase"/>
    <property type="match status" value="1"/>
</dbReference>
<proteinExistence type="predicted"/>
<feature type="domain" description="M23ase beta-sheet core" evidence="3">
    <location>
        <begin position="252"/>
        <end position="348"/>
    </location>
</feature>
<name>A0AA37UL26_9MICO</name>
<dbReference type="PANTHER" id="PTHR21666:SF289">
    <property type="entry name" value="L-ALA--D-GLU ENDOPEPTIDASE"/>
    <property type="match status" value="1"/>
</dbReference>